<dbReference type="Pfam" id="PF00512">
    <property type="entry name" value="HisKA"/>
    <property type="match status" value="1"/>
</dbReference>
<reference evidence="15 16" key="1">
    <citation type="submission" date="2019-02" db="EMBL/GenBank/DDBJ databases">
        <title>Deep-cultivation of Planctomycetes and their phenomic and genomic characterization uncovers novel biology.</title>
        <authorList>
            <person name="Wiegand S."/>
            <person name="Jogler M."/>
            <person name="Boedeker C."/>
            <person name="Pinto D."/>
            <person name="Vollmers J."/>
            <person name="Rivas-Marin E."/>
            <person name="Kohn T."/>
            <person name="Peeters S.H."/>
            <person name="Heuer A."/>
            <person name="Rast P."/>
            <person name="Oberbeckmann S."/>
            <person name="Bunk B."/>
            <person name="Jeske O."/>
            <person name="Meyerdierks A."/>
            <person name="Storesund J.E."/>
            <person name="Kallscheuer N."/>
            <person name="Luecker S."/>
            <person name="Lage O.M."/>
            <person name="Pohl T."/>
            <person name="Merkel B.J."/>
            <person name="Hornburger P."/>
            <person name="Mueller R.-W."/>
            <person name="Bruemmer F."/>
            <person name="Labrenz M."/>
            <person name="Spormann A.M."/>
            <person name="Op den Camp H."/>
            <person name="Overmann J."/>
            <person name="Amann R."/>
            <person name="Jetten M.S.M."/>
            <person name="Mascher T."/>
            <person name="Medema M.H."/>
            <person name="Devos D.P."/>
            <person name="Kaster A.-K."/>
            <person name="Ovreas L."/>
            <person name="Rohde M."/>
            <person name="Galperin M.Y."/>
            <person name="Jogler C."/>
        </authorList>
    </citation>
    <scope>NUCLEOTIDE SEQUENCE [LARGE SCALE GENOMIC DNA]</scope>
    <source>
        <strain evidence="15 16">FF011L</strain>
    </source>
</reference>
<dbReference type="FunFam" id="3.30.450.20:FF:000060">
    <property type="entry name" value="Sensor protein FixL"/>
    <property type="match status" value="1"/>
</dbReference>
<dbReference type="PANTHER" id="PTHR43065:SF10">
    <property type="entry name" value="PEROXIDE STRESS-ACTIVATED HISTIDINE KINASE MAK3"/>
    <property type="match status" value="1"/>
</dbReference>
<dbReference type="PROSITE" id="PS50109">
    <property type="entry name" value="HIS_KIN"/>
    <property type="match status" value="1"/>
</dbReference>
<dbReference type="SUPFAM" id="SSF55874">
    <property type="entry name" value="ATPase domain of HSP90 chaperone/DNA topoisomerase II/histidine kinase"/>
    <property type="match status" value="1"/>
</dbReference>
<sequence>MLERELQALNASILETAVDGIIVIDSKGTIQLANPATEKLFHFTQSELIGKNVKILMPSPYRKEHDGYLQNYHDTGHRMIIGSGREVMGQRKDGSTFPLHLAVSEINIGGKQLFTGVVRDITDLKEAQRKLGELNASLDERVREQAFALQEAQAELVRKEKYATLGQISGSIAHEIRNPLNAVKTSAYFLLNAKTPSKEKIREHLERIDRQVAMIDNVVTALVDVTQMPEPDVHPCEVEQLLTVAMSGTNIPPGLTVKKQIPADLPKVLVDGSQLAIVLRNLIRNSRDAMPNGGVMTVICSADKSQVTTEIRDTGTGISPSDLLRIAEPFFSTKASGMGLGLAITKAIVEKNRGMIRVQSELGQGTQFFISLPTGNDAKDQPQNDAQGTNHG</sequence>
<evidence type="ECO:0000259" key="12">
    <source>
        <dbReference type="PROSITE" id="PS50109"/>
    </source>
</evidence>
<dbReference type="RefSeq" id="WP_145352053.1">
    <property type="nucleotide sequence ID" value="NZ_CP036262.1"/>
</dbReference>
<dbReference type="GO" id="GO:0000155">
    <property type="term" value="F:phosphorelay sensor kinase activity"/>
    <property type="evidence" value="ECO:0007669"/>
    <property type="project" value="InterPro"/>
</dbReference>
<keyword evidence="4 15" id="KW-0808">Transferase</keyword>
<dbReference type="Pfam" id="PF00989">
    <property type="entry name" value="PAS"/>
    <property type="match status" value="1"/>
</dbReference>
<dbReference type="InterPro" id="IPR036097">
    <property type="entry name" value="HisK_dim/P_sf"/>
</dbReference>
<keyword evidence="5" id="KW-0547">Nucleotide-binding</keyword>
<dbReference type="Proteomes" id="UP000320672">
    <property type="component" value="Chromosome"/>
</dbReference>
<evidence type="ECO:0000313" key="15">
    <source>
        <dbReference type="EMBL" id="QDS93982.1"/>
    </source>
</evidence>
<dbReference type="InterPro" id="IPR035965">
    <property type="entry name" value="PAS-like_dom_sf"/>
</dbReference>
<dbReference type="CDD" id="cd00130">
    <property type="entry name" value="PAS"/>
    <property type="match status" value="1"/>
</dbReference>
<dbReference type="PROSITE" id="PS50112">
    <property type="entry name" value="PAS"/>
    <property type="match status" value="1"/>
</dbReference>
<keyword evidence="7" id="KW-0067">ATP-binding</keyword>
<keyword evidence="6" id="KW-0418">Kinase</keyword>
<dbReference type="SUPFAM" id="SSF47384">
    <property type="entry name" value="Homodimeric domain of signal transducing histidine kinase"/>
    <property type="match status" value="1"/>
</dbReference>
<dbReference type="PRINTS" id="PR00344">
    <property type="entry name" value="BCTRLSENSOR"/>
</dbReference>
<dbReference type="InterPro" id="IPR000014">
    <property type="entry name" value="PAS"/>
</dbReference>
<dbReference type="InterPro" id="IPR003594">
    <property type="entry name" value="HATPase_dom"/>
</dbReference>
<accession>A0A517MGH2</accession>
<dbReference type="InterPro" id="IPR036890">
    <property type="entry name" value="HATPase_C_sf"/>
</dbReference>
<feature type="domain" description="Histidine kinase" evidence="12">
    <location>
        <begin position="171"/>
        <end position="376"/>
    </location>
</feature>
<protein>
    <recommendedName>
        <fullName evidence="10">Sensor protein FixL</fullName>
        <ecNumber evidence="2">2.7.13.3</ecNumber>
    </recommendedName>
</protein>
<dbReference type="GO" id="GO:0005524">
    <property type="term" value="F:ATP binding"/>
    <property type="evidence" value="ECO:0007669"/>
    <property type="project" value="UniProtKB-KW"/>
</dbReference>
<feature type="compositionally biased region" description="Polar residues" evidence="11">
    <location>
        <begin position="383"/>
        <end position="392"/>
    </location>
</feature>
<feature type="region of interest" description="Disordered" evidence="11">
    <location>
        <begin position="372"/>
        <end position="392"/>
    </location>
</feature>
<dbReference type="SMART" id="SM00388">
    <property type="entry name" value="HisKA"/>
    <property type="match status" value="1"/>
</dbReference>
<evidence type="ECO:0000256" key="6">
    <source>
        <dbReference type="ARBA" id="ARBA00022777"/>
    </source>
</evidence>
<dbReference type="InterPro" id="IPR003661">
    <property type="entry name" value="HisK_dim/P_dom"/>
</dbReference>
<dbReference type="Pfam" id="PF02518">
    <property type="entry name" value="HATPase_c"/>
    <property type="match status" value="1"/>
</dbReference>
<dbReference type="Gene3D" id="1.10.287.130">
    <property type="match status" value="1"/>
</dbReference>
<dbReference type="GO" id="GO:0006355">
    <property type="term" value="P:regulation of DNA-templated transcription"/>
    <property type="evidence" value="ECO:0007669"/>
    <property type="project" value="InterPro"/>
</dbReference>
<dbReference type="InterPro" id="IPR013767">
    <property type="entry name" value="PAS_fold"/>
</dbReference>
<keyword evidence="8" id="KW-0902">Two-component regulatory system</keyword>
<name>A0A517MGH2_9BACT</name>
<dbReference type="SUPFAM" id="SSF55785">
    <property type="entry name" value="PYP-like sensor domain (PAS domain)"/>
    <property type="match status" value="1"/>
</dbReference>
<evidence type="ECO:0000256" key="7">
    <source>
        <dbReference type="ARBA" id="ARBA00022840"/>
    </source>
</evidence>
<dbReference type="Gene3D" id="3.30.565.10">
    <property type="entry name" value="Histidine kinase-like ATPase, C-terminal domain"/>
    <property type="match status" value="1"/>
</dbReference>
<evidence type="ECO:0000259" key="14">
    <source>
        <dbReference type="PROSITE" id="PS50113"/>
    </source>
</evidence>
<evidence type="ECO:0000256" key="11">
    <source>
        <dbReference type="SAM" id="MobiDB-lite"/>
    </source>
</evidence>
<dbReference type="NCBIfam" id="TIGR00229">
    <property type="entry name" value="sensory_box"/>
    <property type="match status" value="1"/>
</dbReference>
<dbReference type="SMART" id="SM00387">
    <property type="entry name" value="HATPase_c"/>
    <property type="match status" value="1"/>
</dbReference>
<dbReference type="AlphaFoldDB" id="A0A517MGH2"/>
<dbReference type="EMBL" id="CP036262">
    <property type="protein sequence ID" value="QDS93982.1"/>
    <property type="molecule type" value="Genomic_DNA"/>
</dbReference>
<evidence type="ECO:0000256" key="8">
    <source>
        <dbReference type="ARBA" id="ARBA00023012"/>
    </source>
</evidence>
<comment type="catalytic activity">
    <reaction evidence="1">
        <text>ATP + protein L-histidine = ADP + protein N-phospho-L-histidine.</text>
        <dbReference type="EC" id="2.7.13.3"/>
    </reaction>
</comment>
<evidence type="ECO:0000256" key="10">
    <source>
        <dbReference type="ARBA" id="ARBA00070616"/>
    </source>
</evidence>
<evidence type="ECO:0000256" key="2">
    <source>
        <dbReference type="ARBA" id="ARBA00012438"/>
    </source>
</evidence>
<dbReference type="OrthoDB" id="236031at2"/>
<dbReference type="InterPro" id="IPR004358">
    <property type="entry name" value="Sig_transdc_His_kin-like_C"/>
</dbReference>
<dbReference type="PANTHER" id="PTHR43065">
    <property type="entry name" value="SENSOR HISTIDINE KINASE"/>
    <property type="match status" value="1"/>
</dbReference>
<evidence type="ECO:0000256" key="5">
    <source>
        <dbReference type="ARBA" id="ARBA00022741"/>
    </source>
</evidence>
<evidence type="ECO:0000259" key="13">
    <source>
        <dbReference type="PROSITE" id="PS50112"/>
    </source>
</evidence>
<dbReference type="EC" id="2.7.13.3" evidence="2"/>
<evidence type="ECO:0000256" key="9">
    <source>
        <dbReference type="ARBA" id="ARBA00059827"/>
    </source>
</evidence>
<keyword evidence="16" id="KW-1185">Reference proteome</keyword>
<evidence type="ECO:0000313" key="16">
    <source>
        <dbReference type="Proteomes" id="UP000320672"/>
    </source>
</evidence>
<dbReference type="PROSITE" id="PS50113">
    <property type="entry name" value="PAC"/>
    <property type="match status" value="1"/>
</dbReference>
<feature type="domain" description="PAS" evidence="13">
    <location>
        <begin position="6"/>
        <end position="59"/>
    </location>
</feature>
<dbReference type="CDD" id="cd00082">
    <property type="entry name" value="HisKA"/>
    <property type="match status" value="1"/>
</dbReference>
<organism evidence="15 16">
    <name type="scientific">Roseimaritima multifibrata</name>
    <dbReference type="NCBI Taxonomy" id="1930274"/>
    <lineage>
        <taxon>Bacteria</taxon>
        <taxon>Pseudomonadati</taxon>
        <taxon>Planctomycetota</taxon>
        <taxon>Planctomycetia</taxon>
        <taxon>Pirellulales</taxon>
        <taxon>Pirellulaceae</taxon>
        <taxon>Roseimaritima</taxon>
    </lineage>
</organism>
<proteinExistence type="predicted"/>
<dbReference type="KEGG" id="rml:FF011L_27590"/>
<keyword evidence="3" id="KW-0597">Phosphoprotein</keyword>
<dbReference type="SMART" id="SM00091">
    <property type="entry name" value="PAS"/>
    <property type="match status" value="1"/>
</dbReference>
<comment type="function">
    <text evidence="9">Putative oxygen sensor; modulates the activity of FixJ, a transcriptional activator of nitrogen fixation fixK gene. FixL probably acts as a kinase that phosphorylates FixJ.</text>
</comment>
<gene>
    <name evidence="15" type="primary">fixL_4</name>
    <name evidence="15" type="ORF">FF011L_27590</name>
</gene>
<feature type="domain" description="PAC" evidence="14">
    <location>
        <begin position="83"/>
        <end position="133"/>
    </location>
</feature>
<evidence type="ECO:0000256" key="4">
    <source>
        <dbReference type="ARBA" id="ARBA00022679"/>
    </source>
</evidence>
<dbReference type="Gene3D" id="3.30.450.20">
    <property type="entry name" value="PAS domain"/>
    <property type="match status" value="1"/>
</dbReference>
<evidence type="ECO:0000256" key="3">
    <source>
        <dbReference type="ARBA" id="ARBA00022553"/>
    </source>
</evidence>
<evidence type="ECO:0000256" key="1">
    <source>
        <dbReference type="ARBA" id="ARBA00000085"/>
    </source>
</evidence>
<dbReference type="InterPro" id="IPR000700">
    <property type="entry name" value="PAS-assoc_C"/>
</dbReference>
<dbReference type="InterPro" id="IPR005467">
    <property type="entry name" value="His_kinase_dom"/>
</dbReference>